<dbReference type="Pfam" id="PF11327">
    <property type="entry name" value="Egh16-like"/>
    <property type="match status" value="1"/>
</dbReference>
<feature type="region of interest" description="Disordered" evidence="1">
    <location>
        <begin position="296"/>
        <end position="342"/>
    </location>
</feature>
<keyword evidence="2" id="KW-0732">Signal</keyword>
<proteinExistence type="predicted"/>
<feature type="chain" id="PRO_5046700481" description="GEgh 16 protein" evidence="2">
    <location>
        <begin position="23"/>
        <end position="342"/>
    </location>
</feature>
<evidence type="ECO:0000256" key="2">
    <source>
        <dbReference type="SAM" id="SignalP"/>
    </source>
</evidence>
<evidence type="ECO:0000313" key="4">
    <source>
        <dbReference type="Proteomes" id="UP001408356"/>
    </source>
</evidence>
<evidence type="ECO:0008006" key="5">
    <source>
        <dbReference type="Google" id="ProtNLM"/>
    </source>
</evidence>
<gene>
    <name evidence="3" type="ORF">SUNI508_13165</name>
</gene>
<organism evidence="3 4">
    <name type="scientific">Seiridium unicorne</name>
    <dbReference type="NCBI Taxonomy" id="138068"/>
    <lineage>
        <taxon>Eukaryota</taxon>
        <taxon>Fungi</taxon>
        <taxon>Dikarya</taxon>
        <taxon>Ascomycota</taxon>
        <taxon>Pezizomycotina</taxon>
        <taxon>Sordariomycetes</taxon>
        <taxon>Xylariomycetidae</taxon>
        <taxon>Amphisphaeriales</taxon>
        <taxon>Sporocadaceae</taxon>
        <taxon>Seiridium</taxon>
    </lineage>
</organism>
<evidence type="ECO:0000313" key="3">
    <source>
        <dbReference type="EMBL" id="KAK9425293.1"/>
    </source>
</evidence>
<sequence>MMQSYSYLLSFASLLALVSGHAQILAAVGEAGSPTSVGFQVDTSLARNCTTISPCQQDATIIRDAEISSNVVNECGRTELSGNIDIGENTENAIAAGAVTQVKAGTRMTVTIHQVNADGAGPFACDLVSAGNNGIITANLSIENNVPGANGFSQAKAQDFNMTVIMPDTFPDCVGSSQGNVCTVRCRNNAQAGPFGGCFPVQQVDTTASVNTPSNIQTSLSADKVQAQVAQDQKDLGVAVKANQNAGTDEALANAASVSSLLGISVAQGSFPTLTPTVENNAVASATAATTTAADAAATNSSAAAATTASGKKSKGNKNGNNANANNNNNRRRSLKFARRSE</sequence>
<feature type="compositionally biased region" description="Basic residues" evidence="1">
    <location>
        <begin position="330"/>
        <end position="342"/>
    </location>
</feature>
<keyword evidence="4" id="KW-1185">Reference proteome</keyword>
<dbReference type="Proteomes" id="UP001408356">
    <property type="component" value="Unassembled WGS sequence"/>
</dbReference>
<comment type="caution">
    <text evidence="3">The sequence shown here is derived from an EMBL/GenBank/DDBJ whole genome shotgun (WGS) entry which is preliminary data.</text>
</comment>
<accession>A0ABR2VF84</accession>
<dbReference type="EMBL" id="JARVKF010000021">
    <property type="protein sequence ID" value="KAK9425293.1"/>
    <property type="molecule type" value="Genomic_DNA"/>
</dbReference>
<dbReference type="PANTHER" id="PTHR34618:SF3">
    <property type="entry name" value="GEGH 16 PROTEIN"/>
    <property type="match status" value="1"/>
</dbReference>
<dbReference type="InterPro" id="IPR021476">
    <property type="entry name" value="Egh16-like"/>
</dbReference>
<dbReference type="PANTHER" id="PTHR34618">
    <property type="entry name" value="SURFACE PROTEIN MAS1, PUTATIVE-RELATED"/>
    <property type="match status" value="1"/>
</dbReference>
<feature type="signal peptide" evidence="2">
    <location>
        <begin position="1"/>
        <end position="22"/>
    </location>
</feature>
<name>A0ABR2VF84_9PEZI</name>
<protein>
    <recommendedName>
        <fullName evidence="5">GEgh 16 protein</fullName>
    </recommendedName>
</protein>
<feature type="compositionally biased region" description="Low complexity" evidence="1">
    <location>
        <begin position="296"/>
        <end position="329"/>
    </location>
</feature>
<evidence type="ECO:0000256" key="1">
    <source>
        <dbReference type="SAM" id="MobiDB-lite"/>
    </source>
</evidence>
<reference evidence="3 4" key="1">
    <citation type="journal article" date="2024" name="J. Plant Pathol.">
        <title>Sequence and assembly of the genome of Seiridium unicorne, isolate CBS 538.82, causal agent of cypress canker disease.</title>
        <authorList>
            <person name="Scali E."/>
            <person name="Rocca G.D."/>
            <person name="Danti R."/>
            <person name="Garbelotto M."/>
            <person name="Barberini S."/>
            <person name="Baroncelli R."/>
            <person name="Emiliani G."/>
        </authorList>
    </citation>
    <scope>NUCLEOTIDE SEQUENCE [LARGE SCALE GENOMIC DNA]</scope>
    <source>
        <strain evidence="3 4">BM-138-508</strain>
    </source>
</reference>